<reference evidence="2" key="1">
    <citation type="submission" date="2016-10" db="EMBL/GenBank/DDBJ databases">
        <authorList>
            <person name="Varghese N."/>
            <person name="Submissions S."/>
        </authorList>
    </citation>
    <scope>NUCLEOTIDE SEQUENCE [LARGE SCALE GENOMIC DNA]</scope>
    <source>
        <strain evidence="2">CGMCC 1.4250</strain>
    </source>
</reference>
<evidence type="ECO:0000313" key="1">
    <source>
        <dbReference type="EMBL" id="SFM19044.1"/>
    </source>
</evidence>
<gene>
    <name evidence="1" type="ORF">SAMN04487943_109153</name>
</gene>
<dbReference type="EMBL" id="FOTR01000009">
    <property type="protein sequence ID" value="SFM19044.1"/>
    <property type="molecule type" value="Genomic_DNA"/>
</dbReference>
<proteinExistence type="predicted"/>
<accession>A0A1I4NU38</accession>
<organism evidence="1 2">
    <name type="scientific">Gracilibacillus orientalis</name>
    <dbReference type="NCBI Taxonomy" id="334253"/>
    <lineage>
        <taxon>Bacteria</taxon>
        <taxon>Bacillati</taxon>
        <taxon>Bacillota</taxon>
        <taxon>Bacilli</taxon>
        <taxon>Bacillales</taxon>
        <taxon>Bacillaceae</taxon>
        <taxon>Gracilibacillus</taxon>
    </lineage>
</organism>
<evidence type="ECO:0000313" key="2">
    <source>
        <dbReference type="Proteomes" id="UP000198565"/>
    </source>
</evidence>
<protein>
    <submittedName>
        <fullName evidence="1">Uncharacterized protein</fullName>
    </submittedName>
</protein>
<dbReference type="AlphaFoldDB" id="A0A1I4NU38"/>
<dbReference type="Proteomes" id="UP000198565">
    <property type="component" value="Unassembled WGS sequence"/>
</dbReference>
<name>A0A1I4NU38_9BACI</name>
<sequence length="39" mass="4487">MRQLLVVLFLLLITCFGMIGYSTSNHSVNDKVIEMEQDQ</sequence>
<keyword evidence="2" id="KW-1185">Reference proteome</keyword>